<comment type="caution">
    <text evidence="1">The sequence shown here is derived from an EMBL/GenBank/DDBJ whole genome shotgun (WGS) entry which is preliminary data.</text>
</comment>
<evidence type="ECO:0000313" key="2">
    <source>
        <dbReference type="Proteomes" id="UP000756921"/>
    </source>
</evidence>
<sequence length="244" mass="25731">MFASTTHRAWGLASFTLEQRGIFANRGALRKDNYPLQTYHVRGSDYGLSHSERELLVFWDCSASIHTLHAFLRSDKGDCFALPCPALPCPALPCPALPCPALPCPALPCPALPCPALPCPALPCPALPCSALLCSALLCSALLCSATYAARVRGWIAGSATYTPNQAAPKGLRRHVVKVGTCGGTLGVSVPVLFVSTLPTPHHTRSSSLPGNPRQRTLAVCLALVPASAANMRDISVGSLLQVR</sequence>
<keyword evidence="2" id="KW-1185">Reference proteome</keyword>
<reference evidence="1" key="1">
    <citation type="journal article" date="2020" name="Mol. Plant Microbe Interact.">
        <title>Genome Sequence of the Biocontrol Agent Coniothyrium minitans strain Conio (IMI 134523).</title>
        <authorList>
            <person name="Patel D."/>
            <person name="Shittu T.A."/>
            <person name="Baroncelli R."/>
            <person name="Muthumeenakshi S."/>
            <person name="Osborne T.H."/>
            <person name="Janganan T.K."/>
            <person name="Sreenivasaprasad S."/>
        </authorList>
    </citation>
    <scope>NUCLEOTIDE SEQUENCE</scope>
    <source>
        <strain evidence="1">Conio</strain>
    </source>
</reference>
<accession>A0A9P6GKP2</accession>
<dbReference type="Proteomes" id="UP000756921">
    <property type="component" value="Unassembled WGS sequence"/>
</dbReference>
<dbReference type="AlphaFoldDB" id="A0A9P6GKP2"/>
<evidence type="ECO:0000313" key="1">
    <source>
        <dbReference type="EMBL" id="KAF9736130.1"/>
    </source>
</evidence>
<organism evidence="1 2">
    <name type="scientific">Paraphaeosphaeria minitans</name>
    <dbReference type="NCBI Taxonomy" id="565426"/>
    <lineage>
        <taxon>Eukaryota</taxon>
        <taxon>Fungi</taxon>
        <taxon>Dikarya</taxon>
        <taxon>Ascomycota</taxon>
        <taxon>Pezizomycotina</taxon>
        <taxon>Dothideomycetes</taxon>
        <taxon>Pleosporomycetidae</taxon>
        <taxon>Pleosporales</taxon>
        <taxon>Massarineae</taxon>
        <taxon>Didymosphaeriaceae</taxon>
        <taxon>Paraphaeosphaeria</taxon>
    </lineage>
</organism>
<dbReference type="EMBL" id="WJXW01000005">
    <property type="protein sequence ID" value="KAF9736130.1"/>
    <property type="molecule type" value="Genomic_DNA"/>
</dbReference>
<protein>
    <submittedName>
        <fullName evidence="1">Uncharacterized protein</fullName>
    </submittedName>
</protein>
<proteinExistence type="predicted"/>
<name>A0A9P6GKP2_9PLEO</name>
<gene>
    <name evidence="1" type="ORF">PMIN01_06045</name>
</gene>